<dbReference type="Pfam" id="PF13365">
    <property type="entry name" value="Trypsin_2"/>
    <property type="match status" value="1"/>
</dbReference>
<evidence type="ECO:0008006" key="7">
    <source>
        <dbReference type="Google" id="ProtNLM"/>
    </source>
</evidence>
<comment type="similarity">
    <text evidence="1">Belongs to the peptidase S1C family.</text>
</comment>
<comment type="caution">
    <text evidence="5">The sequence shown here is derived from an EMBL/GenBank/DDBJ whole genome shotgun (WGS) entry which is preliminary data.</text>
</comment>
<dbReference type="GO" id="GO:0004252">
    <property type="term" value="F:serine-type endopeptidase activity"/>
    <property type="evidence" value="ECO:0007669"/>
    <property type="project" value="InterPro"/>
</dbReference>
<dbReference type="AlphaFoldDB" id="A0A0N0IVQ7"/>
<reference evidence="6" key="2">
    <citation type="submission" date="2015-09" db="EMBL/GenBank/DDBJ databases">
        <title>Draft genome sequence of a multidrug-resistant Chryseobacterium indologenes isolate from Malaysia.</title>
        <authorList>
            <person name="Yu C.Y."/>
            <person name="Ang G.Y."/>
            <person name="Chan K.-G."/>
        </authorList>
    </citation>
    <scope>NUCLEOTIDE SEQUENCE [LARGE SCALE GENOMIC DNA]</scope>
    <source>
        <strain evidence="6">CI_885</strain>
    </source>
</reference>
<dbReference type="InterPro" id="IPR051201">
    <property type="entry name" value="Chloro_Bact_Ser_Proteases"/>
</dbReference>
<evidence type="ECO:0000256" key="3">
    <source>
        <dbReference type="ARBA" id="ARBA00022801"/>
    </source>
</evidence>
<dbReference type="EMBL" id="LJOD01000008">
    <property type="protein sequence ID" value="KPE50684.1"/>
    <property type="molecule type" value="Genomic_DNA"/>
</dbReference>
<feature type="signal peptide" evidence="4">
    <location>
        <begin position="1"/>
        <end position="19"/>
    </location>
</feature>
<evidence type="ECO:0000256" key="4">
    <source>
        <dbReference type="SAM" id="SignalP"/>
    </source>
</evidence>
<dbReference type="InterPro" id="IPR001940">
    <property type="entry name" value="Peptidase_S1C"/>
</dbReference>
<keyword evidence="3" id="KW-0378">Hydrolase</keyword>
<dbReference type="RefSeq" id="WP_062699957.1">
    <property type="nucleotide sequence ID" value="NZ_LJOD01000008.1"/>
</dbReference>
<dbReference type="Proteomes" id="UP000037953">
    <property type="component" value="Unassembled WGS sequence"/>
</dbReference>
<dbReference type="Gene3D" id="2.40.10.10">
    <property type="entry name" value="Trypsin-like serine proteases"/>
    <property type="match status" value="2"/>
</dbReference>
<dbReference type="PATRIC" id="fig|253.9.peg.4443"/>
<evidence type="ECO:0000256" key="1">
    <source>
        <dbReference type="ARBA" id="ARBA00010541"/>
    </source>
</evidence>
<feature type="chain" id="PRO_5005851894" description="Serine protease" evidence="4">
    <location>
        <begin position="20"/>
        <end position="374"/>
    </location>
</feature>
<dbReference type="PANTHER" id="PTHR43343:SF3">
    <property type="entry name" value="PROTEASE DO-LIKE 8, CHLOROPLASTIC"/>
    <property type="match status" value="1"/>
</dbReference>
<evidence type="ECO:0000313" key="6">
    <source>
        <dbReference type="Proteomes" id="UP000037953"/>
    </source>
</evidence>
<organism evidence="5 6">
    <name type="scientific">Chryseobacterium indologenes</name>
    <name type="common">Flavobacterium indologenes</name>
    <dbReference type="NCBI Taxonomy" id="253"/>
    <lineage>
        <taxon>Bacteria</taxon>
        <taxon>Pseudomonadati</taxon>
        <taxon>Bacteroidota</taxon>
        <taxon>Flavobacteriia</taxon>
        <taxon>Flavobacteriales</taxon>
        <taxon>Weeksellaceae</taxon>
        <taxon>Chryseobacterium group</taxon>
        <taxon>Chryseobacterium</taxon>
    </lineage>
</organism>
<evidence type="ECO:0000313" key="5">
    <source>
        <dbReference type="EMBL" id="KPE50684.1"/>
    </source>
</evidence>
<dbReference type="PRINTS" id="PR00834">
    <property type="entry name" value="PROTEASES2C"/>
</dbReference>
<dbReference type="GO" id="GO:0006508">
    <property type="term" value="P:proteolysis"/>
    <property type="evidence" value="ECO:0007669"/>
    <property type="project" value="UniProtKB-KW"/>
</dbReference>
<dbReference type="InterPro" id="IPR009003">
    <property type="entry name" value="Peptidase_S1_PA"/>
</dbReference>
<proteinExistence type="inferred from homology"/>
<keyword evidence="4" id="KW-0732">Signal</keyword>
<dbReference type="InterPro" id="IPR043504">
    <property type="entry name" value="Peptidase_S1_PA_chymotrypsin"/>
</dbReference>
<reference evidence="5 6" key="1">
    <citation type="journal article" date="2015" name="Genom Data">
        <title>Draft genome sequence of a multidrug-resistant Chryseobacterium indologenes isolate from Malaysia.</title>
        <authorList>
            <person name="Yu C.Y."/>
            <person name="Ang G.Y."/>
            <person name="Cheng H.J."/>
            <person name="Cheong Y.M."/>
            <person name="Yin W.F."/>
            <person name="Chan K.G."/>
        </authorList>
    </citation>
    <scope>NUCLEOTIDE SEQUENCE [LARGE SCALE GENOMIC DNA]</scope>
    <source>
        <strain evidence="5 6">CI_885</strain>
    </source>
</reference>
<evidence type="ECO:0000256" key="2">
    <source>
        <dbReference type="ARBA" id="ARBA00022670"/>
    </source>
</evidence>
<dbReference type="PANTHER" id="PTHR43343">
    <property type="entry name" value="PEPTIDASE S12"/>
    <property type="match status" value="1"/>
</dbReference>
<protein>
    <recommendedName>
        <fullName evidence="7">Serine protease</fullName>
    </recommendedName>
</protein>
<dbReference type="OrthoDB" id="2327485at2"/>
<name>A0A0N0IVQ7_CHRID</name>
<keyword evidence="2" id="KW-0645">Protease</keyword>
<accession>A0A0N0IVQ7</accession>
<gene>
    <name evidence="5" type="ORF">AOB46_12890</name>
</gene>
<sequence length="374" mass="41375">MKNKILLLLFLLYSFVISAQPAKNMTELTKWTEESIKSVMSSRKFDPIEGIYKSYQRDGMPHYKIGVIKDGSVYKAIILETEVPGWKPGEVKAVFEPGAAKGIYSTQWYMSDKTIHETFSNVDMESETLLSIELKDTKTLRKRIDYFIKTYPVAENEIIFKKDNSIASGSGFFLTTTGIIATNAHVVAGASEIEITVNGKLGISTYKAKLLIADSPNDLALLKITDRKFKGTEPIPYGITQTQEVGSRVFTLGYPLNDIMGSNYKVTDGIISATSGIADDARYYQISVPLQPGNSGGPLFNKEGNIVGITTAKLKAAGIKTENVNYALKSSYLLDLYGKISKKEAVQFPSKLSASELQDQVKILKNYVCLIKIY</sequence>
<dbReference type="SUPFAM" id="SSF50494">
    <property type="entry name" value="Trypsin-like serine proteases"/>
    <property type="match status" value="1"/>
</dbReference>